<dbReference type="SUPFAM" id="SSF56349">
    <property type="entry name" value="DNA breaking-rejoining enzymes"/>
    <property type="match status" value="1"/>
</dbReference>
<dbReference type="Pfam" id="PF00589">
    <property type="entry name" value="Phage_integrase"/>
    <property type="match status" value="1"/>
</dbReference>
<name>A0ABX5ENU9_9BACL</name>
<keyword evidence="2 4" id="KW-0238">DNA-binding</keyword>
<keyword evidence="3" id="KW-0233">DNA recombination</keyword>
<evidence type="ECO:0000259" key="6">
    <source>
        <dbReference type="PROSITE" id="PS51900"/>
    </source>
</evidence>
<dbReference type="InterPro" id="IPR044068">
    <property type="entry name" value="CB"/>
</dbReference>
<keyword evidence="8" id="KW-1185">Reference proteome</keyword>
<dbReference type="Proteomes" id="UP000238836">
    <property type="component" value="Unassembled WGS sequence"/>
</dbReference>
<reference evidence="7 8" key="1">
    <citation type="submission" date="2018-03" db="EMBL/GenBank/DDBJ databases">
        <title>Genomic Encyclopedia of Archaeal and Bacterial Type Strains, Phase II (KMG-II): from individual species to whole genera.</title>
        <authorList>
            <person name="Goeker M."/>
        </authorList>
    </citation>
    <scope>NUCLEOTIDE SEQUENCE [LARGE SCALE GENOMIC DNA]</scope>
    <source>
        <strain evidence="7 8">RHA1</strain>
    </source>
</reference>
<dbReference type="InterPro" id="IPR011010">
    <property type="entry name" value="DNA_brk_join_enz"/>
</dbReference>
<evidence type="ECO:0000259" key="5">
    <source>
        <dbReference type="PROSITE" id="PS51898"/>
    </source>
</evidence>
<dbReference type="InterPro" id="IPR013762">
    <property type="entry name" value="Integrase-like_cat_sf"/>
</dbReference>
<dbReference type="Gene3D" id="1.10.443.10">
    <property type="entry name" value="Intergrase catalytic core"/>
    <property type="match status" value="1"/>
</dbReference>
<dbReference type="PROSITE" id="PS51900">
    <property type="entry name" value="CB"/>
    <property type="match status" value="1"/>
</dbReference>
<gene>
    <name evidence="7" type="ORF">CLV36_11253</name>
</gene>
<dbReference type="InterPro" id="IPR025269">
    <property type="entry name" value="SAM-like_dom"/>
</dbReference>
<evidence type="ECO:0000256" key="2">
    <source>
        <dbReference type="ARBA" id="ARBA00023125"/>
    </source>
</evidence>
<accession>A0ABX5ENU9</accession>
<evidence type="ECO:0000256" key="1">
    <source>
        <dbReference type="ARBA" id="ARBA00008857"/>
    </source>
</evidence>
<dbReference type="PANTHER" id="PTHR30349">
    <property type="entry name" value="PHAGE INTEGRASE-RELATED"/>
    <property type="match status" value="1"/>
</dbReference>
<organism evidence="7 8">
    <name type="scientific">Laceyella sediminis</name>
    <dbReference type="NCBI Taxonomy" id="573074"/>
    <lineage>
        <taxon>Bacteria</taxon>
        <taxon>Bacillati</taxon>
        <taxon>Bacillota</taxon>
        <taxon>Bacilli</taxon>
        <taxon>Bacillales</taxon>
        <taxon>Thermoactinomycetaceae</taxon>
        <taxon>Laceyella</taxon>
    </lineage>
</organism>
<feature type="domain" description="Tyr recombinase" evidence="5">
    <location>
        <begin position="150"/>
        <end position="331"/>
    </location>
</feature>
<dbReference type="PANTHER" id="PTHR30349:SF41">
    <property type="entry name" value="INTEGRASE_RECOMBINASE PROTEIN MJ0367-RELATED"/>
    <property type="match status" value="1"/>
</dbReference>
<dbReference type="Gene3D" id="1.10.150.130">
    <property type="match status" value="1"/>
</dbReference>
<evidence type="ECO:0000256" key="4">
    <source>
        <dbReference type="PROSITE-ProRule" id="PRU01248"/>
    </source>
</evidence>
<evidence type="ECO:0000256" key="3">
    <source>
        <dbReference type="ARBA" id="ARBA00023172"/>
    </source>
</evidence>
<evidence type="ECO:0000313" key="8">
    <source>
        <dbReference type="Proteomes" id="UP000238836"/>
    </source>
</evidence>
<proteinExistence type="inferred from homology"/>
<dbReference type="EMBL" id="PVTZ01000012">
    <property type="protein sequence ID" value="PRZ12656.1"/>
    <property type="molecule type" value="Genomic_DNA"/>
</dbReference>
<sequence>MLPKNGRRGRAKLERALSRSNETLASLPELFEMYIYAKQAEGTAKGTLTNKRLAVNKFLQFVEDNGHQDVSLRALSVQTVREFISYLRYNHVKHENNQFVDDDYKTAGLSPSTVNTHLKHLRDFFNFLKSEKYTDDNPFHAVKLVKEPVDAVEALTMDEIKRLVRIPDTKRFAGFRDYVLIVLLLDTGLRISEALALTADDIDFKTQNITVKAENAKSGKFRFVPFSPKTGRLLKELIAEVKEIDCVYLFCTVYGNPLEREIFRKRLKRYAEEAGITRKVSPHVLRHSFATQYLLNNGDVMSLQKILGHSSISMVRRYVQMTDADISKTHAKFSPIQNIRV</sequence>
<comment type="similarity">
    <text evidence="1">Belongs to the 'phage' integrase family.</text>
</comment>
<dbReference type="PROSITE" id="PS51898">
    <property type="entry name" value="TYR_RECOMBINASE"/>
    <property type="match status" value="1"/>
</dbReference>
<protein>
    <submittedName>
        <fullName evidence="7">Integrase/recombinase XerD</fullName>
    </submittedName>
</protein>
<evidence type="ECO:0000313" key="7">
    <source>
        <dbReference type="EMBL" id="PRZ12656.1"/>
    </source>
</evidence>
<dbReference type="InterPro" id="IPR050090">
    <property type="entry name" value="Tyrosine_recombinase_XerCD"/>
</dbReference>
<dbReference type="InterPro" id="IPR002104">
    <property type="entry name" value="Integrase_catalytic"/>
</dbReference>
<dbReference type="InterPro" id="IPR010998">
    <property type="entry name" value="Integrase_recombinase_N"/>
</dbReference>
<comment type="caution">
    <text evidence="7">The sequence shown here is derived from an EMBL/GenBank/DDBJ whole genome shotgun (WGS) entry which is preliminary data.</text>
</comment>
<feature type="domain" description="Core-binding (CB)" evidence="6">
    <location>
        <begin position="25"/>
        <end position="129"/>
    </location>
</feature>
<dbReference type="Pfam" id="PF13102">
    <property type="entry name" value="Phage_int_SAM_5"/>
    <property type="match status" value="1"/>
</dbReference>